<dbReference type="InterPro" id="IPR043502">
    <property type="entry name" value="DNA/RNA_pol_sf"/>
</dbReference>
<keyword evidence="3" id="KW-1185">Reference proteome</keyword>
<evidence type="ECO:0000313" key="3">
    <source>
        <dbReference type="Proteomes" id="UP001529510"/>
    </source>
</evidence>
<dbReference type="Pfam" id="PF09004">
    <property type="entry name" value="ALKBH8_N"/>
    <property type="match status" value="1"/>
</dbReference>
<dbReference type="EMBL" id="JAMKFB020000227">
    <property type="protein sequence ID" value="KAL0151758.1"/>
    <property type="molecule type" value="Genomic_DNA"/>
</dbReference>
<sequence length="264" mass="29656">RPQVVRMGGLVSDELTISTGSPQGCCLSPKLFTLYTYDCVFTQDNSIVIKYADDTTILGLITGGGGGGSLEENDLILNIDKTKEIILDFRKNPLPLQPLIIKGTEVEKADSHRFLGLQIASDLSWTLNTTAIVKKAQKRLYFIQLLRKAGLNHRPLIQAYRGLIESIITAGITVWYGNTTQAERKALQRVVKTAERILGVKLPSMDSLYTQRCRKRAEGIIKDSLHPAHSLFRQKTCTYNLRHNRQRTASSHIEKVRLMAKQKH</sequence>
<dbReference type="PANTHER" id="PTHR33332">
    <property type="entry name" value="REVERSE TRANSCRIPTASE DOMAIN-CONTAINING PROTEIN"/>
    <property type="match status" value="1"/>
</dbReference>
<dbReference type="SUPFAM" id="SSF56672">
    <property type="entry name" value="DNA/RNA polymerases"/>
    <property type="match status" value="1"/>
</dbReference>
<feature type="domain" description="Reverse transcriptase" evidence="1">
    <location>
        <begin position="1"/>
        <end position="119"/>
    </location>
</feature>
<dbReference type="InterPro" id="IPR015095">
    <property type="entry name" value="AlkB_hom8_N"/>
</dbReference>
<reference evidence="2 3" key="1">
    <citation type="submission" date="2024-05" db="EMBL/GenBank/DDBJ databases">
        <title>Genome sequencing and assembly of Indian major carp, Cirrhinus mrigala (Hamilton, 1822).</title>
        <authorList>
            <person name="Mohindra V."/>
            <person name="Chowdhury L.M."/>
            <person name="Lal K."/>
            <person name="Jena J.K."/>
        </authorList>
    </citation>
    <scope>NUCLEOTIDE SEQUENCE [LARGE SCALE GENOMIC DNA]</scope>
    <source>
        <strain evidence="2">CM1030</strain>
        <tissue evidence="2">Blood</tissue>
    </source>
</reference>
<dbReference type="InterPro" id="IPR000477">
    <property type="entry name" value="RT_dom"/>
</dbReference>
<proteinExistence type="predicted"/>
<evidence type="ECO:0000313" key="2">
    <source>
        <dbReference type="EMBL" id="KAL0151758.1"/>
    </source>
</evidence>
<evidence type="ECO:0000259" key="1">
    <source>
        <dbReference type="PROSITE" id="PS50878"/>
    </source>
</evidence>
<dbReference type="AlphaFoldDB" id="A0ABD0MUH9"/>
<dbReference type="PROSITE" id="PS50878">
    <property type="entry name" value="RT_POL"/>
    <property type="match status" value="1"/>
</dbReference>
<dbReference type="Proteomes" id="UP001529510">
    <property type="component" value="Unassembled WGS sequence"/>
</dbReference>
<feature type="non-terminal residue" evidence="2">
    <location>
        <position position="1"/>
    </location>
</feature>
<gene>
    <name evidence="2" type="ORF">M9458_052909</name>
</gene>
<accession>A0ABD0MUH9</accession>
<comment type="caution">
    <text evidence="2">The sequence shown here is derived from an EMBL/GenBank/DDBJ whole genome shotgun (WGS) entry which is preliminary data.</text>
</comment>
<protein>
    <recommendedName>
        <fullName evidence="1">Reverse transcriptase domain-containing protein</fullName>
    </recommendedName>
</protein>
<organism evidence="2 3">
    <name type="scientific">Cirrhinus mrigala</name>
    <name type="common">Mrigala</name>
    <dbReference type="NCBI Taxonomy" id="683832"/>
    <lineage>
        <taxon>Eukaryota</taxon>
        <taxon>Metazoa</taxon>
        <taxon>Chordata</taxon>
        <taxon>Craniata</taxon>
        <taxon>Vertebrata</taxon>
        <taxon>Euteleostomi</taxon>
        <taxon>Actinopterygii</taxon>
        <taxon>Neopterygii</taxon>
        <taxon>Teleostei</taxon>
        <taxon>Ostariophysi</taxon>
        <taxon>Cypriniformes</taxon>
        <taxon>Cyprinidae</taxon>
        <taxon>Labeoninae</taxon>
        <taxon>Labeonini</taxon>
        <taxon>Cirrhinus</taxon>
    </lineage>
</organism>
<name>A0ABD0MUH9_CIRMR</name>